<protein>
    <submittedName>
        <fullName evidence="1">Uncharacterized protein</fullName>
    </submittedName>
</protein>
<organism evidence="1 3">
    <name type="scientific">Clostridium coskatii</name>
    <dbReference type="NCBI Taxonomy" id="1705578"/>
    <lineage>
        <taxon>Bacteria</taxon>
        <taxon>Bacillati</taxon>
        <taxon>Bacillota</taxon>
        <taxon>Clostridia</taxon>
        <taxon>Eubacteriales</taxon>
        <taxon>Clostridiaceae</taxon>
        <taxon>Clostridium</taxon>
    </lineage>
</organism>
<reference evidence="1 3" key="1">
    <citation type="journal article" date="2015" name="Biotechnol. Bioeng.">
        <title>Genome sequence and phenotypic characterization of Caulobacter segnis.</title>
        <authorList>
            <person name="Patel S."/>
            <person name="Fletcher B."/>
            <person name="Scott D.C."/>
            <person name="Ely B."/>
        </authorList>
    </citation>
    <scope>NUCLEOTIDE SEQUENCE [LARGE SCALE GENOMIC DNA]</scope>
    <source>
        <strain evidence="1 3">PS02</strain>
    </source>
</reference>
<evidence type="ECO:0000313" key="3">
    <source>
        <dbReference type="Proteomes" id="UP000077384"/>
    </source>
</evidence>
<evidence type="ECO:0000313" key="2">
    <source>
        <dbReference type="EMBL" id="OBR94077.1"/>
    </source>
</evidence>
<sequence length="81" mass="9278">MKAAGYIDSKIAPSSKLDTPVEKISKSLDDDPELSDFWNVLKEREDLKLLFKQTKDMAPNDIKKIIRIIKAIEDEEDRNDG</sequence>
<keyword evidence="4" id="KW-1185">Reference proteome</keyword>
<evidence type="ECO:0000313" key="1">
    <source>
        <dbReference type="EMBL" id="OAA84447.1"/>
    </source>
</evidence>
<accession>A0A168MAK5</accession>
<name>A0A168MAK5_9CLOT</name>
<dbReference type="EMBL" id="LITQ01000056">
    <property type="protein sequence ID" value="OAA84447.1"/>
    <property type="molecule type" value="Genomic_DNA"/>
</dbReference>
<dbReference type="EMBL" id="LROR01000048">
    <property type="protein sequence ID" value="OBR94077.1"/>
    <property type="molecule type" value="Genomic_DNA"/>
</dbReference>
<dbReference type="Proteomes" id="UP000093694">
    <property type="component" value="Unassembled WGS sequence"/>
</dbReference>
<evidence type="ECO:0000313" key="4">
    <source>
        <dbReference type="Proteomes" id="UP000093694"/>
    </source>
</evidence>
<proteinExistence type="predicted"/>
<gene>
    <name evidence="2" type="ORF">CLCOS_20430</name>
    <name evidence="1" type="ORF">WX73_03479</name>
</gene>
<dbReference type="Proteomes" id="UP000077384">
    <property type="component" value="Unassembled WGS sequence"/>
</dbReference>
<reference evidence="2 4" key="2">
    <citation type="journal article" date="2016" name="Front. Microbiol.">
        <title>Industrial Acetogenic Biocatalysts: A Comparative Metabolic and Genomic Analysis.</title>
        <authorList>
            <person name="Bengelsdorf F."/>
            <person name="Poehlein A."/>
            <person name="Sonja S."/>
            <person name="Erz C."/>
            <person name="Hummel T."/>
            <person name="Hoffmeister S."/>
            <person name="Daniel R."/>
            <person name="Durre P."/>
        </authorList>
    </citation>
    <scope>NUCLEOTIDE SEQUENCE [LARGE SCALE GENOMIC DNA]</scope>
    <source>
        <strain evidence="2 4">PTA-10522</strain>
    </source>
</reference>
<dbReference type="AlphaFoldDB" id="A0A168MAK5"/>
<dbReference type="RefSeq" id="WP_192847954.1">
    <property type="nucleotide sequence ID" value="NZ_LITQ01000056.1"/>
</dbReference>
<comment type="caution">
    <text evidence="1">The sequence shown here is derived from an EMBL/GenBank/DDBJ whole genome shotgun (WGS) entry which is preliminary data.</text>
</comment>
<dbReference type="PATRIC" id="fig|1705578.3.peg.3735"/>